<protein>
    <submittedName>
        <fullName evidence="2">GTP-binding protein TypA/BipA</fullName>
    </submittedName>
</protein>
<dbReference type="InterPro" id="IPR035647">
    <property type="entry name" value="EFG_III/V"/>
</dbReference>
<dbReference type="Gene3D" id="3.30.70.870">
    <property type="entry name" value="Elongation Factor G (Translational Gtpase), domain 3"/>
    <property type="match status" value="1"/>
</dbReference>
<dbReference type="Gene3D" id="2.40.50.250">
    <property type="entry name" value="bipa protein"/>
    <property type="match status" value="1"/>
</dbReference>
<comment type="caution">
    <text evidence="2">The sequence shown here is derived from an EMBL/GenBank/DDBJ whole genome shotgun (WGS) entry which is preliminary data.</text>
</comment>
<organism evidence="2">
    <name type="scientific">bioreactor metagenome</name>
    <dbReference type="NCBI Taxonomy" id="1076179"/>
    <lineage>
        <taxon>unclassified sequences</taxon>
        <taxon>metagenomes</taxon>
        <taxon>ecological metagenomes</taxon>
    </lineage>
</organism>
<dbReference type="Gene3D" id="3.30.70.240">
    <property type="match status" value="1"/>
</dbReference>
<name>A0A645BH41_9ZZZZ</name>
<sequence length="172" mass="19890">MEWMVPTRGLIGYRGELVNDTHGDGIMVRKFWDYEEYRGEINSRTSGVMISNATGVAMTYSIFNLQDHGNFFITPQTKVYEGMIVGQCSREMDMEVNPTKNKKATAVRSAGNDEAMRLVPARILTLENAVEYIRDDELVEVTPDAIRMRKKYLTDYERRVNFRSSQKEKEEK</sequence>
<dbReference type="SUPFAM" id="SSF54980">
    <property type="entry name" value="EF-G C-terminal domain-like"/>
    <property type="match status" value="1"/>
</dbReference>
<gene>
    <name evidence="2" type="primary">typA_30</name>
    <name evidence="2" type="ORF">SDC9_110755</name>
</gene>
<dbReference type="Pfam" id="PF21018">
    <property type="entry name" value="BipA_C"/>
    <property type="match status" value="1"/>
</dbReference>
<reference evidence="2" key="1">
    <citation type="submission" date="2019-08" db="EMBL/GenBank/DDBJ databases">
        <authorList>
            <person name="Kucharzyk K."/>
            <person name="Murdoch R.W."/>
            <person name="Higgins S."/>
            <person name="Loffler F."/>
        </authorList>
    </citation>
    <scope>NUCLEOTIDE SEQUENCE</scope>
</reference>
<dbReference type="AlphaFoldDB" id="A0A645BH41"/>
<evidence type="ECO:0000259" key="1">
    <source>
        <dbReference type="Pfam" id="PF21018"/>
    </source>
</evidence>
<proteinExistence type="predicted"/>
<dbReference type="InterPro" id="IPR042116">
    <property type="entry name" value="TypA/BipA_C"/>
</dbReference>
<feature type="domain" description="TypA/BipA C-terminal" evidence="1">
    <location>
        <begin position="47"/>
        <end position="154"/>
    </location>
</feature>
<dbReference type="EMBL" id="VSSQ01019648">
    <property type="protein sequence ID" value="MPM63871.1"/>
    <property type="molecule type" value="Genomic_DNA"/>
</dbReference>
<dbReference type="FunFam" id="2.40.50.250:FF:000001">
    <property type="entry name" value="GTP-binding protein TypA"/>
    <property type="match status" value="1"/>
</dbReference>
<evidence type="ECO:0000313" key="2">
    <source>
        <dbReference type="EMBL" id="MPM63871.1"/>
    </source>
</evidence>
<accession>A0A645BH41</accession>
<dbReference type="InterPro" id="IPR048876">
    <property type="entry name" value="BipA_C"/>
</dbReference>